<comment type="caution">
    <text evidence="3">The sequence shown here is derived from an EMBL/GenBank/DDBJ whole genome shotgun (WGS) entry which is preliminary data.</text>
</comment>
<evidence type="ECO:0000256" key="1">
    <source>
        <dbReference type="ARBA" id="ARBA00022729"/>
    </source>
</evidence>
<gene>
    <name evidence="3" type="ORF">F4148_14535</name>
</gene>
<dbReference type="CDD" id="cd19963">
    <property type="entry name" value="PBP1_BMP-like"/>
    <property type="match status" value="1"/>
</dbReference>
<proteinExistence type="predicted"/>
<dbReference type="PROSITE" id="PS51257">
    <property type="entry name" value="PROKAR_LIPOPROTEIN"/>
    <property type="match status" value="1"/>
</dbReference>
<dbReference type="EMBL" id="VYDA01000513">
    <property type="protein sequence ID" value="MYH62910.1"/>
    <property type="molecule type" value="Genomic_DNA"/>
</dbReference>
<dbReference type="InterPro" id="IPR003760">
    <property type="entry name" value="PnrA-like"/>
</dbReference>
<dbReference type="AlphaFoldDB" id="A0A6B1G381"/>
<evidence type="ECO:0000259" key="2">
    <source>
        <dbReference type="Pfam" id="PF02608"/>
    </source>
</evidence>
<accession>A0A6B1G381</accession>
<reference evidence="3" key="1">
    <citation type="submission" date="2019-09" db="EMBL/GenBank/DDBJ databases">
        <title>Characterisation of the sponge microbiome using genome-centric metagenomics.</title>
        <authorList>
            <person name="Engelberts J.P."/>
            <person name="Robbins S.J."/>
            <person name="De Goeij J.M."/>
            <person name="Aranda M."/>
            <person name="Bell S.C."/>
            <person name="Webster N.S."/>
        </authorList>
    </citation>
    <scope>NUCLEOTIDE SEQUENCE</scope>
    <source>
        <strain evidence="3">SB0675_bin_29</strain>
    </source>
</reference>
<evidence type="ECO:0000313" key="3">
    <source>
        <dbReference type="EMBL" id="MYH62910.1"/>
    </source>
</evidence>
<dbReference type="InterPro" id="IPR052910">
    <property type="entry name" value="ABC-Purine-Binding"/>
</dbReference>
<dbReference type="PANTHER" id="PTHR43208:SF1">
    <property type="entry name" value="ABC TRANSPORTER SUBSTRATE-BINDING PROTEIN"/>
    <property type="match status" value="1"/>
</dbReference>
<sequence length="382" mass="41518">MRIRQWWTVVGVMVILALLIAACQPVTEAPMEEEMAGDDDMAMPLQVAFVYVAPIGDLGWTYAHDQGRLFLEENLEGGAETAFIEMVPEGPDAERVIRDFAQKGYDLVITTSFGYMDPTLTVAQEFPDQYFVHVSGFKTADNMSTLFGRMYQPRYLSGLVAGSMTESNIIGYVAAFPIPEVIRGINAFTLGVREANPDAEVRVVWTNTWFGPPEEKEAAEALLDQGADIIAQHQDTTEPQKAAAERGGTSIGYNSDMRVFVGDSVLTGPVWNWGPAFLKFAEQARDGNWATEQYWGGMDDGIVGLADMSPSVPEDVAAMVAEKQAMIVSGETDVFCGAMNGQNGVQFLNDGQCMDDGQMLGMDWFVEGVVGEAPGEAAPLGN</sequence>
<dbReference type="GO" id="GO:0005886">
    <property type="term" value="C:plasma membrane"/>
    <property type="evidence" value="ECO:0007669"/>
    <property type="project" value="InterPro"/>
</dbReference>
<dbReference type="Gene3D" id="3.40.50.2300">
    <property type="match status" value="2"/>
</dbReference>
<feature type="domain" description="ABC transporter substrate-binding protein PnrA-like" evidence="2">
    <location>
        <begin position="46"/>
        <end position="330"/>
    </location>
</feature>
<dbReference type="PANTHER" id="PTHR43208">
    <property type="entry name" value="ABC TRANSPORTER SUBSTRATE-BINDING PROTEIN"/>
    <property type="match status" value="1"/>
</dbReference>
<protein>
    <submittedName>
        <fullName evidence="3">BMP family ABC transporter substrate-binding protein</fullName>
    </submittedName>
</protein>
<keyword evidence="1" id="KW-0732">Signal</keyword>
<dbReference type="Pfam" id="PF02608">
    <property type="entry name" value="Bmp"/>
    <property type="match status" value="1"/>
</dbReference>
<name>A0A6B1G381_9CHLR</name>
<organism evidence="3">
    <name type="scientific">Caldilineaceae bacterium SB0675_bin_29</name>
    <dbReference type="NCBI Taxonomy" id="2605266"/>
    <lineage>
        <taxon>Bacteria</taxon>
        <taxon>Bacillati</taxon>
        <taxon>Chloroflexota</taxon>
        <taxon>Caldilineae</taxon>
        <taxon>Caldilineales</taxon>
        <taxon>Caldilineaceae</taxon>
    </lineage>
</organism>